<dbReference type="EMBL" id="FQ311868">
    <property type="protein sequence ID" value="CBS87051.1"/>
    <property type="molecule type" value="Genomic_DNA"/>
</dbReference>
<keyword evidence="2" id="KW-1185">Reference proteome</keyword>
<dbReference type="STRING" id="862719.AZOLI_1786"/>
<evidence type="ECO:0000313" key="1">
    <source>
        <dbReference type="EMBL" id="CBS87051.1"/>
    </source>
</evidence>
<protein>
    <submittedName>
        <fullName evidence="1">Uncharacterized protein</fullName>
    </submittedName>
</protein>
<accession>G7Z5H4</accession>
<name>G7Z5H4_AZOL4</name>
<dbReference type="AlphaFoldDB" id="G7Z5H4"/>
<gene>
    <name evidence="1" type="ordered locus">AZOLI_1786</name>
</gene>
<evidence type="ECO:0000313" key="2">
    <source>
        <dbReference type="Proteomes" id="UP000005667"/>
    </source>
</evidence>
<reference evidence="2" key="1">
    <citation type="journal article" date="2011" name="PLoS Genet.">
        <title>Azospirillum genomes reveal transition of bacteria from aquatic to terrestrial environments.</title>
        <authorList>
            <person name="Wisniewski-Dye F."/>
            <person name="Borziak K."/>
            <person name="Khalsa-Moyers G."/>
            <person name="Alexandre G."/>
            <person name="Sukharnikov L.O."/>
            <person name="Wuichet K."/>
            <person name="Hurst G.B."/>
            <person name="McDonald W.H."/>
            <person name="Robertson J.S."/>
            <person name="Barbe V."/>
            <person name="Calteau A."/>
            <person name="Rouy Z."/>
            <person name="Mangenot S."/>
            <person name="Prigent-Combaret C."/>
            <person name="Normand P."/>
            <person name="Boyer M."/>
            <person name="Siguier P."/>
            <person name="Dessaux Y."/>
            <person name="Elmerich C."/>
            <person name="Condemine G."/>
            <person name="Krishnen G."/>
            <person name="Kennedy I."/>
            <person name="Paterson A.H."/>
            <person name="Gonzalez V."/>
            <person name="Mavingui P."/>
            <person name="Zhulin I.B."/>
        </authorList>
    </citation>
    <scope>NUCLEOTIDE SEQUENCE [LARGE SCALE GENOMIC DNA]</scope>
    <source>
        <strain evidence="2">4B</strain>
    </source>
</reference>
<sequence length="172" mass="18192">MKVNVPSARPRRKDAQPLHAGFQQDGGAAAFPFDAATAAFEAEARALLAQLPDRAVALCLHWLEVEAQAKALDDQLSVRAAELRERGAPLDDDPAMVELNAELDAQGWTLDAVRAEIAATPATTPAGVLAKLVIWQTEQGVPADGDSDHRLACAAANDLRQLIAAGQWGRAA</sequence>
<dbReference type="HOGENOM" id="CLU_1552142_0_0_5"/>
<organism evidence="1 2">
    <name type="scientific">Azospirillum lipoferum (strain 4B)</name>
    <dbReference type="NCBI Taxonomy" id="862719"/>
    <lineage>
        <taxon>Bacteria</taxon>
        <taxon>Pseudomonadati</taxon>
        <taxon>Pseudomonadota</taxon>
        <taxon>Alphaproteobacteria</taxon>
        <taxon>Rhodospirillales</taxon>
        <taxon>Azospirillaceae</taxon>
        <taxon>Azospirillum</taxon>
    </lineage>
</organism>
<dbReference type="Proteomes" id="UP000005667">
    <property type="component" value="Chromosome"/>
</dbReference>
<proteinExistence type="predicted"/>
<dbReference type="KEGG" id="ali:AZOLI_1786"/>